<accession>A0A9E8KQ92</accession>
<feature type="coiled-coil region" evidence="1">
    <location>
        <begin position="58"/>
        <end position="85"/>
    </location>
</feature>
<dbReference type="EMBL" id="CP101527">
    <property type="protein sequence ID" value="UZW74960.1"/>
    <property type="molecule type" value="Genomic_DNA"/>
</dbReference>
<dbReference type="Proteomes" id="UP001164472">
    <property type="component" value="Chromosome"/>
</dbReference>
<evidence type="ECO:0000256" key="1">
    <source>
        <dbReference type="SAM" id="Coils"/>
    </source>
</evidence>
<sequence length="1237" mass="139519">MATSLKNILPDYEGLFKDIARVKMELKILAELKRSRETSFKSKHVWGYSENYEWKSAWNVATSRLQSLELRLQALEKQYNISTNAVQSLCDYYPEDEAEQLAQLEHSISRMVEVMGNGDPEQLAPLLKQKELNPNITQKAYVNRQAEPLTELNKLSATCKLRIESEAVRLRFVYQDAPDEAVNNSHIIYWLYDNHPERPDTIEQDADAFFEKTQLMMPIGIGLTNSDGFLIQSVPIPESLGLHHINRTTNQVMVKPKLSTDKLRKLRYDLGYDKKAYNDAVNGELNLWGNTKAFGDVLLNYDGLFKTGASERDYLYSLRDRAPVLNQDAVLSVSEQVMLNLIEQGFNDHDEAAIEKVMVENGWYDFKARQLTRKITNQYFYRNRRYGFMLYPIDRGSFISKDVTTLTQALDIANHGKATSTFTTQGAAWAEQQLPAPEKDQPNPCSTIAIYCTLPEWDRRLCEKLAALEDAHQAYRQATKPHLDNLLAINQMEQLTELYGQYHYAPLNNEESETIASLSKNLGDMGGAIEKWLSDQTDTPDFPIAKIQKKLDDCAQQLWALLNSPALANELKRYINAASMAEPNGGGVPAGPYMAQEPYWLHIYDTLPKCYAAFKNTSLAEEVWEKHVKDCVWWVAEDVEGETLKPDDDVVGIISRISKIFYFDDQEDGNNLSPLIARLYDHIEDNLYLNKSPESNPLLTVLNAYKKLSDATFHNQPGPPSLMQTLLDTYADYVSKLVRRHSVGKKSLHIKLFFGVMRLYGVSPDGAEFHSFKHSIYHLLRAHGRQYSPGGRKPKGGKNVLSRNAREVIDDMFTRVFPVIKEDGKAGSTTESFSDQAYNARSHIKYKSAMQVMNWMLLFESWGNLPEKSNMNTEETLRYIGNVIDNSGNTLIKAIQARELISSLFTSKLGRMSPPSASLVAVADTIAQRLTVLAGVMATVDAYNHFNHGLYGKSAKDVAFAASAGMLAYGHAVKKWGQTAASSTSRTVAASVGTQALRRRVGVMVASVLFVPVVGEVGLIVGGIVMTGLAVIDTFEIVSSALRKPLHQLFHGYWDRLITTKVKVGEQEKQLYLDFYTGEFPESKAFKTAYARADAQRETSRLIEDSAVDWRYLTWRAVVPLHLMGRPLSDIKALIKLPEGAPRYAGGNTVLNGHRTIKNKLIAYMDVDSIIAFYQALKKQDDNSPYDSTRTCGEVRVMLERGCFRPLLDEPQPTFGIVSQHLNLNTPVSWAHKQFQH</sequence>
<gene>
    <name evidence="2" type="ORF">NNL22_18365</name>
</gene>
<organism evidence="2 3">
    <name type="scientific">Alkalimarinus sediminis</name>
    <dbReference type="NCBI Taxonomy" id="1632866"/>
    <lineage>
        <taxon>Bacteria</taxon>
        <taxon>Pseudomonadati</taxon>
        <taxon>Pseudomonadota</taxon>
        <taxon>Gammaproteobacteria</taxon>
        <taxon>Alteromonadales</taxon>
        <taxon>Alteromonadaceae</taxon>
        <taxon>Alkalimarinus</taxon>
    </lineage>
</organism>
<keyword evidence="1" id="KW-0175">Coiled coil</keyword>
<evidence type="ECO:0000313" key="3">
    <source>
        <dbReference type="Proteomes" id="UP001164472"/>
    </source>
</evidence>
<protein>
    <submittedName>
        <fullName evidence="2">Uncharacterized protein</fullName>
    </submittedName>
</protein>
<name>A0A9E8KQ92_9ALTE</name>
<dbReference type="KEGG" id="asem:NNL22_18365"/>
<proteinExistence type="predicted"/>
<keyword evidence="3" id="KW-1185">Reference proteome</keyword>
<dbReference type="AlphaFoldDB" id="A0A9E8KQ92"/>
<reference evidence="2" key="1">
    <citation type="submission" date="2022-07" db="EMBL/GenBank/DDBJ databases">
        <title>Alkalimarinus sp. nov., isolated from gut of a Alitta virens.</title>
        <authorList>
            <person name="Yang A.I."/>
            <person name="Shin N.-R."/>
        </authorList>
    </citation>
    <scope>NUCLEOTIDE SEQUENCE</scope>
    <source>
        <strain evidence="2">FA028</strain>
    </source>
</reference>
<evidence type="ECO:0000313" key="2">
    <source>
        <dbReference type="EMBL" id="UZW74960.1"/>
    </source>
</evidence>
<dbReference type="RefSeq" id="WP_251812378.1">
    <property type="nucleotide sequence ID" value="NZ_CP101527.1"/>
</dbReference>